<comment type="caution">
    <text evidence="2">The sequence shown here is derived from an EMBL/GenBank/DDBJ whole genome shotgun (WGS) entry which is preliminary data.</text>
</comment>
<sequence length="319" mass="34130">MANTIVLVSGGNRGIGLEIIKALLESNTSSDGTPYRIYLGSRDLQTGKDVAAGLSGTHGNTVSAIQLDITSPESVNAAVATVKADSGRLDVLINNAGVNYPNIEDEATKMRTLYDINVIGTSRVTDAFKPLLLTQPAEAKKEKRLIHVTSSMGSTASRFNPQFEFYQQPYTAYRCTKAALGMLTACHAYDLKDDGVKVHALDPGWAATEFGGGDPTVTRELGAVDPKVSGHACRGIIEGERDHESNVIVSINNQTYPWSPIPKDTFSGEHGGLRAALGDGGNCRRDYRGSCPQADSSGERTGYHQMVLILSLFGSIRPI</sequence>
<dbReference type="InterPro" id="IPR036291">
    <property type="entry name" value="NAD(P)-bd_dom_sf"/>
</dbReference>
<reference evidence="2" key="1">
    <citation type="submission" date="2022-07" db="EMBL/GenBank/DDBJ databases">
        <title>Genome Sequence of Xylaria arbuscula.</title>
        <authorList>
            <person name="Buettner E."/>
        </authorList>
    </citation>
    <scope>NUCLEOTIDE SEQUENCE</scope>
    <source>
        <strain evidence="2">VT107</strain>
    </source>
</reference>
<evidence type="ECO:0000313" key="3">
    <source>
        <dbReference type="Proteomes" id="UP001148614"/>
    </source>
</evidence>
<organism evidence="2 3">
    <name type="scientific">Xylaria arbuscula</name>
    <dbReference type="NCBI Taxonomy" id="114810"/>
    <lineage>
        <taxon>Eukaryota</taxon>
        <taxon>Fungi</taxon>
        <taxon>Dikarya</taxon>
        <taxon>Ascomycota</taxon>
        <taxon>Pezizomycotina</taxon>
        <taxon>Sordariomycetes</taxon>
        <taxon>Xylariomycetidae</taxon>
        <taxon>Xylariales</taxon>
        <taxon>Xylariaceae</taxon>
        <taxon>Xylaria</taxon>
    </lineage>
</organism>
<name>A0A9W8NMI0_9PEZI</name>
<dbReference type="GO" id="GO:0016491">
    <property type="term" value="F:oxidoreductase activity"/>
    <property type="evidence" value="ECO:0007669"/>
    <property type="project" value="TreeGrafter"/>
</dbReference>
<dbReference type="PRINTS" id="PR00081">
    <property type="entry name" value="GDHRDH"/>
</dbReference>
<protein>
    <submittedName>
        <fullName evidence="2">Uncharacterized protein</fullName>
    </submittedName>
</protein>
<evidence type="ECO:0000256" key="1">
    <source>
        <dbReference type="ARBA" id="ARBA00006484"/>
    </source>
</evidence>
<gene>
    <name evidence="2" type="ORF">NPX13_g1524</name>
</gene>
<dbReference type="VEuPathDB" id="FungiDB:F4678DRAFT_433543"/>
<accession>A0A9W8NMI0</accession>
<keyword evidence="3" id="KW-1185">Reference proteome</keyword>
<dbReference type="GO" id="GO:0019748">
    <property type="term" value="P:secondary metabolic process"/>
    <property type="evidence" value="ECO:0007669"/>
    <property type="project" value="TreeGrafter"/>
</dbReference>
<dbReference type="Pfam" id="PF00106">
    <property type="entry name" value="adh_short"/>
    <property type="match status" value="1"/>
</dbReference>
<dbReference type="PANTHER" id="PTHR43544:SF32">
    <property type="entry name" value="CHAIN DEHYDROGENASE, PUTATIVE (AFU_ORTHOLOGUE AFUA_5G01530)-RELATED"/>
    <property type="match status" value="1"/>
</dbReference>
<dbReference type="InterPro" id="IPR051468">
    <property type="entry name" value="Fungal_SecMetab_SDRs"/>
</dbReference>
<dbReference type="AlphaFoldDB" id="A0A9W8NMI0"/>
<dbReference type="PANTHER" id="PTHR43544">
    <property type="entry name" value="SHORT-CHAIN DEHYDROGENASE/REDUCTASE"/>
    <property type="match status" value="1"/>
</dbReference>
<evidence type="ECO:0000313" key="2">
    <source>
        <dbReference type="EMBL" id="KAJ3579043.1"/>
    </source>
</evidence>
<proteinExistence type="inferred from homology"/>
<dbReference type="Proteomes" id="UP001148614">
    <property type="component" value="Unassembled WGS sequence"/>
</dbReference>
<comment type="similarity">
    <text evidence="1">Belongs to the short-chain dehydrogenases/reductases (SDR) family.</text>
</comment>
<dbReference type="Gene3D" id="3.40.50.720">
    <property type="entry name" value="NAD(P)-binding Rossmann-like Domain"/>
    <property type="match status" value="1"/>
</dbReference>
<dbReference type="SUPFAM" id="SSF51735">
    <property type="entry name" value="NAD(P)-binding Rossmann-fold domains"/>
    <property type="match status" value="1"/>
</dbReference>
<dbReference type="GO" id="GO:0005737">
    <property type="term" value="C:cytoplasm"/>
    <property type="evidence" value="ECO:0007669"/>
    <property type="project" value="TreeGrafter"/>
</dbReference>
<dbReference type="InterPro" id="IPR002347">
    <property type="entry name" value="SDR_fam"/>
</dbReference>
<dbReference type="EMBL" id="JANPWZ010000139">
    <property type="protein sequence ID" value="KAJ3579043.1"/>
    <property type="molecule type" value="Genomic_DNA"/>
</dbReference>